<evidence type="ECO:0000256" key="3">
    <source>
        <dbReference type="ARBA" id="ARBA00023128"/>
    </source>
</evidence>
<gene>
    <name evidence="6" type="primary">COX23</name>
    <name evidence="6" type="ORF">CspeluHIS016_0208730</name>
</gene>
<evidence type="ECO:0008006" key="8">
    <source>
        <dbReference type="Google" id="ProtNLM"/>
    </source>
</evidence>
<dbReference type="GO" id="GO:0005758">
    <property type="term" value="C:mitochondrial intermembrane space"/>
    <property type="evidence" value="ECO:0007669"/>
    <property type="project" value="UniProtKB-SubCell"/>
</dbReference>
<sequence length="109" mass="12454">MASQVPPSTKPTPLAFRPLPPAADLYEPEDYREAFAEHKTHTGASKFKDPCAKASKASLQCLEQTRYNRGECYEYFKAYRECKKRWVDQRKADNAGQRRGQAPGQEQTQ</sequence>
<keyword evidence="4" id="KW-1015">Disulfide bond</keyword>
<comment type="subcellular location">
    <subcellularLocation>
        <location evidence="2">Mitochondrion intermembrane space</location>
    </subcellularLocation>
</comment>
<evidence type="ECO:0000256" key="2">
    <source>
        <dbReference type="ARBA" id="ARBA00004569"/>
    </source>
</evidence>
<keyword evidence="7" id="KW-1185">Reference proteome</keyword>
<dbReference type="InterPro" id="IPR009069">
    <property type="entry name" value="Cys_alpha_HP_mot_SF"/>
</dbReference>
<comment type="function">
    <text evidence="1">Required for the assembly of cytochrome c oxidase.</text>
</comment>
<evidence type="ECO:0000313" key="6">
    <source>
        <dbReference type="EMBL" id="GMK55817.1"/>
    </source>
</evidence>
<reference evidence="6" key="2">
    <citation type="submission" date="2023-06" db="EMBL/GenBank/DDBJ databases">
        <authorList>
            <person name="Kobayashi Y."/>
            <person name="Kayamori A."/>
            <person name="Aoki K."/>
            <person name="Shiwa Y."/>
            <person name="Fujita N."/>
            <person name="Sugita T."/>
            <person name="Iwasaki W."/>
            <person name="Tanaka N."/>
            <person name="Takashima M."/>
        </authorList>
    </citation>
    <scope>NUCLEOTIDE SEQUENCE</scope>
    <source>
        <strain evidence="6">HIS016</strain>
    </source>
</reference>
<evidence type="ECO:0000313" key="7">
    <source>
        <dbReference type="Proteomes" id="UP001222932"/>
    </source>
</evidence>
<dbReference type="Proteomes" id="UP001222932">
    <property type="component" value="Unassembled WGS sequence"/>
</dbReference>
<evidence type="ECO:0000256" key="5">
    <source>
        <dbReference type="SAM" id="MobiDB-lite"/>
    </source>
</evidence>
<dbReference type="SUPFAM" id="SSF47072">
    <property type="entry name" value="Cysteine alpha-hairpin motif"/>
    <property type="match status" value="1"/>
</dbReference>
<dbReference type="PANTHER" id="PTHR46811:SF1">
    <property type="entry name" value="COILED-COIL-HELIX-COILED-COIL-HELIX DOMAIN-CONTAINING PROTEIN 7"/>
    <property type="match status" value="1"/>
</dbReference>
<dbReference type="InterPro" id="IPR051040">
    <property type="entry name" value="COX23"/>
</dbReference>
<comment type="caution">
    <text evidence="6">The sequence shown here is derived from an EMBL/GenBank/DDBJ whole genome shotgun (WGS) entry which is preliminary data.</text>
</comment>
<organism evidence="6 7">
    <name type="scientific">Cutaneotrichosporon spelunceum</name>
    <dbReference type="NCBI Taxonomy" id="1672016"/>
    <lineage>
        <taxon>Eukaryota</taxon>
        <taxon>Fungi</taxon>
        <taxon>Dikarya</taxon>
        <taxon>Basidiomycota</taxon>
        <taxon>Agaricomycotina</taxon>
        <taxon>Tremellomycetes</taxon>
        <taxon>Trichosporonales</taxon>
        <taxon>Trichosporonaceae</taxon>
        <taxon>Cutaneotrichosporon</taxon>
    </lineage>
</organism>
<dbReference type="AlphaFoldDB" id="A0AAD3TS33"/>
<proteinExistence type="predicted"/>
<name>A0AAD3TS33_9TREE</name>
<protein>
    <recommendedName>
        <fullName evidence="8">Cytochrome c oxidase-assembly factor COX23, mitochondrial</fullName>
    </recommendedName>
</protein>
<keyword evidence="3" id="KW-0496">Mitochondrion</keyword>
<accession>A0AAD3TS33</accession>
<evidence type="ECO:0000256" key="4">
    <source>
        <dbReference type="ARBA" id="ARBA00023157"/>
    </source>
</evidence>
<feature type="region of interest" description="Disordered" evidence="5">
    <location>
        <begin position="1"/>
        <end position="37"/>
    </location>
</feature>
<evidence type="ECO:0000256" key="1">
    <source>
        <dbReference type="ARBA" id="ARBA00003875"/>
    </source>
</evidence>
<dbReference type="PANTHER" id="PTHR46811">
    <property type="entry name" value="COILED-COIL-HELIX-COILED-COIL-HELIX DOMAIN-CONTAINING PROTEIN 7"/>
    <property type="match status" value="1"/>
</dbReference>
<dbReference type="EMBL" id="BTCM01000002">
    <property type="protein sequence ID" value="GMK55817.1"/>
    <property type="molecule type" value="Genomic_DNA"/>
</dbReference>
<reference evidence="6" key="1">
    <citation type="journal article" date="2023" name="BMC Genomics">
        <title>Chromosome-level genome assemblies of Cutaneotrichosporon spp. (Trichosporonales, Basidiomycota) reveal imbalanced evolution between nucleotide sequences and chromosome synteny.</title>
        <authorList>
            <person name="Kobayashi Y."/>
            <person name="Kayamori A."/>
            <person name="Aoki K."/>
            <person name="Shiwa Y."/>
            <person name="Matsutani M."/>
            <person name="Fujita N."/>
            <person name="Sugita T."/>
            <person name="Iwasaki W."/>
            <person name="Tanaka N."/>
            <person name="Takashima M."/>
        </authorList>
    </citation>
    <scope>NUCLEOTIDE SEQUENCE</scope>
    <source>
        <strain evidence="6">HIS016</strain>
    </source>
</reference>
<dbReference type="GO" id="GO:0033108">
    <property type="term" value="P:mitochondrial respiratory chain complex assembly"/>
    <property type="evidence" value="ECO:0007669"/>
    <property type="project" value="TreeGrafter"/>
</dbReference>
<dbReference type="Gene3D" id="1.10.287.1130">
    <property type="entry name" value="CytochromE C oxidase copper chaperone"/>
    <property type="match status" value="1"/>
</dbReference>
<feature type="region of interest" description="Disordered" evidence="5">
    <location>
        <begin position="89"/>
        <end position="109"/>
    </location>
</feature>
<dbReference type="PROSITE" id="PS51808">
    <property type="entry name" value="CHCH"/>
    <property type="match status" value="1"/>
</dbReference>